<dbReference type="NCBIfam" id="TIGR00290">
    <property type="entry name" value="MJ0570_dom"/>
    <property type="match status" value="1"/>
</dbReference>
<keyword evidence="2" id="KW-0547">Nucleotide-binding</keyword>
<proteinExistence type="predicted"/>
<evidence type="ECO:0000259" key="1">
    <source>
        <dbReference type="Pfam" id="PF01902"/>
    </source>
</evidence>
<dbReference type="GO" id="GO:0005524">
    <property type="term" value="F:ATP binding"/>
    <property type="evidence" value="ECO:0007669"/>
    <property type="project" value="UniProtKB-KW"/>
</dbReference>
<dbReference type="InterPro" id="IPR002761">
    <property type="entry name" value="Diphthami_syn_dom"/>
</dbReference>
<dbReference type="Gene3D" id="3.90.1490.10">
    <property type="entry name" value="putative n-type atp pyrophosphatase, domain 2"/>
    <property type="match status" value="1"/>
</dbReference>
<evidence type="ECO:0000313" key="3">
    <source>
        <dbReference type="Proteomes" id="UP000287756"/>
    </source>
</evidence>
<dbReference type="InterPro" id="IPR014729">
    <property type="entry name" value="Rossmann-like_a/b/a_fold"/>
</dbReference>
<name>A0A410MB92_9BACI</name>
<feature type="domain" description="Diphthamide synthase" evidence="1">
    <location>
        <begin position="4"/>
        <end position="220"/>
    </location>
</feature>
<accession>A0A410MB92</accession>
<dbReference type="Gene3D" id="3.40.50.620">
    <property type="entry name" value="HUPs"/>
    <property type="match status" value="1"/>
</dbReference>
<dbReference type="Pfam" id="PF01902">
    <property type="entry name" value="Diphthami_syn_2"/>
    <property type="match status" value="1"/>
</dbReference>
<reference evidence="2 3" key="1">
    <citation type="submission" date="2018-01" db="EMBL/GenBank/DDBJ databases">
        <title>The whole genome sequencing and assembly of Halobacillus litoralis ERB031 strain.</title>
        <authorList>
            <person name="Lee S.-J."/>
            <person name="Park M.-K."/>
            <person name="Kim J.-Y."/>
            <person name="Lee Y.-J."/>
            <person name="Yi H."/>
            <person name="Bahn Y.-S."/>
            <person name="Kim J.F."/>
            <person name="Lee D.-W."/>
        </authorList>
    </citation>
    <scope>NUCLEOTIDE SEQUENCE [LARGE SCALE GENOMIC DNA]</scope>
    <source>
        <strain evidence="2 3">ERB 031</strain>
    </source>
</reference>
<dbReference type="AlphaFoldDB" id="A0A410MB92"/>
<dbReference type="KEGG" id="hli:HLI_07125"/>
<dbReference type="Proteomes" id="UP000287756">
    <property type="component" value="Chromosome"/>
</dbReference>
<sequence length="227" mass="25754">MSEKVIVSWSGGKDSALALHRMIEDRRYEVKGLISTTSETTGRLPIHEVKTTWLRKQADAVGLPLYEVPLPPDASNVIYENKLKEQWHTFKKEGIDTIVYADLFLEDIRKYRDQLLTKGGMKGHYPLWGKGTAKVTEDIIQLGYEALLTTVDTEVLDHKWLGHHYDRHFLTSISAEIDQCGEHGEFHTFVFAGPIFQNSVPVKGGEVFETMEGRFAHVELKGRQSGL</sequence>
<keyword evidence="2" id="KW-0067">ATP-binding</keyword>
<dbReference type="OrthoDB" id="3572539at2"/>
<organism evidence="2 3">
    <name type="scientific">Halobacillus litoralis</name>
    <dbReference type="NCBI Taxonomy" id="45668"/>
    <lineage>
        <taxon>Bacteria</taxon>
        <taxon>Bacillati</taxon>
        <taxon>Bacillota</taxon>
        <taxon>Bacilli</taxon>
        <taxon>Bacillales</taxon>
        <taxon>Bacillaceae</taxon>
        <taxon>Halobacillus</taxon>
    </lineage>
</organism>
<evidence type="ECO:0000313" key="2">
    <source>
        <dbReference type="EMBL" id="QAS52009.1"/>
    </source>
</evidence>
<protein>
    <submittedName>
        <fullName evidence="2">ATP-binding protein</fullName>
    </submittedName>
</protein>
<gene>
    <name evidence="2" type="ORF">HLI_07125</name>
</gene>
<dbReference type="SUPFAM" id="SSF52402">
    <property type="entry name" value="Adenine nucleotide alpha hydrolases-like"/>
    <property type="match status" value="1"/>
</dbReference>
<dbReference type="RefSeq" id="WP_128524218.1">
    <property type="nucleotide sequence ID" value="NZ_CP026118.1"/>
</dbReference>
<dbReference type="EMBL" id="CP026118">
    <property type="protein sequence ID" value="QAS52009.1"/>
    <property type="molecule type" value="Genomic_DNA"/>
</dbReference>